<evidence type="ECO:0000259" key="3">
    <source>
        <dbReference type="SMART" id="SM00322"/>
    </source>
</evidence>
<dbReference type="Gene3D" id="3.30.310.210">
    <property type="match status" value="1"/>
</dbReference>
<keyword evidence="1" id="KW-0677">Repeat</keyword>
<evidence type="ECO:0000256" key="1">
    <source>
        <dbReference type="ARBA" id="ARBA00022737"/>
    </source>
</evidence>
<dbReference type="InterPro" id="IPR036612">
    <property type="entry name" value="KH_dom_type_1_sf"/>
</dbReference>
<keyword evidence="2" id="KW-0694">RNA-binding</keyword>
<dbReference type="GO" id="GO:0003723">
    <property type="term" value="F:RNA binding"/>
    <property type="evidence" value="ECO:0007669"/>
    <property type="project" value="UniProtKB-UniRule"/>
</dbReference>
<name>A0A8C4Q2U5_EPTBU</name>
<feature type="domain" description="K Homology" evidence="3">
    <location>
        <begin position="31"/>
        <end position="102"/>
    </location>
</feature>
<dbReference type="SMART" id="SM00322">
    <property type="entry name" value="KH"/>
    <property type="match status" value="2"/>
</dbReference>
<dbReference type="AlphaFoldDB" id="A0A8C4Q2U5"/>
<dbReference type="PANTHER" id="PTHR10288">
    <property type="entry name" value="KH DOMAIN CONTAINING RNA BINDING PROTEIN"/>
    <property type="match status" value="1"/>
</dbReference>
<protein>
    <recommendedName>
        <fullName evidence="3">K Homology domain-containing protein</fullName>
    </recommendedName>
</protein>
<dbReference type="PROSITE" id="PS50084">
    <property type="entry name" value="KH_TYPE_1"/>
    <property type="match status" value="2"/>
</dbReference>
<accession>A0A8C4Q2U5</accession>
<dbReference type="Ensembl" id="ENSEBUT00000009715.1">
    <property type="protein sequence ID" value="ENSEBUP00000009195.1"/>
    <property type="gene ID" value="ENSEBUG00000005932.1"/>
</dbReference>
<dbReference type="SMR" id="A0A8C4Q2U5"/>
<feature type="domain" description="K Homology" evidence="3">
    <location>
        <begin position="113"/>
        <end position="185"/>
    </location>
</feature>
<dbReference type="GeneTree" id="ENSGT00940000154957"/>
<evidence type="ECO:0000256" key="2">
    <source>
        <dbReference type="PROSITE-ProRule" id="PRU00117"/>
    </source>
</evidence>
<reference evidence="4" key="1">
    <citation type="submission" date="2025-08" db="UniProtKB">
        <authorList>
            <consortium name="Ensembl"/>
        </authorList>
    </citation>
    <scope>IDENTIFICATION</scope>
</reference>
<evidence type="ECO:0000313" key="4">
    <source>
        <dbReference type="Ensembl" id="ENSEBUP00000009195.1"/>
    </source>
</evidence>
<evidence type="ECO:0000313" key="5">
    <source>
        <dbReference type="Proteomes" id="UP000694388"/>
    </source>
</evidence>
<dbReference type="Pfam" id="PF00013">
    <property type="entry name" value="KH_1"/>
    <property type="match status" value="2"/>
</dbReference>
<dbReference type="InterPro" id="IPR004087">
    <property type="entry name" value="KH_dom"/>
</dbReference>
<dbReference type="Proteomes" id="UP000694388">
    <property type="component" value="Unplaced"/>
</dbReference>
<sequence>MECCLLPGLNLNMSGICSCPQDFNFARRAQHSETVRLQIPAQAVGALIGRKGRHIQQLARFSGAVIRIAPVSQEDAEERTVIIIGPPEAQFKAQGIIFRKMKEESFFLPREEVNLQVSIDIPAEAAGRIIGRGGRTVSELQNLTNAEVMVPRDQIPDEQGNIIVNIKGHFFASQMAQRKILDMLAQLRYFWNIPHLRQQREKGEQRGQ</sequence>
<organism evidence="4 5">
    <name type="scientific">Eptatretus burgeri</name>
    <name type="common">Inshore hagfish</name>
    <dbReference type="NCBI Taxonomy" id="7764"/>
    <lineage>
        <taxon>Eukaryota</taxon>
        <taxon>Metazoa</taxon>
        <taxon>Chordata</taxon>
        <taxon>Craniata</taxon>
        <taxon>Vertebrata</taxon>
        <taxon>Cyclostomata</taxon>
        <taxon>Myxini</taxon>
        <taxon>Myxiniformes</taxon>
        <taxon>Myxinidae</taxon>
        <taxon>Eptatretinae</taxon>
        <taxon>Eptatretus</taxon>
    </lineage>
</organism>
<reference evidence="4" key="2">
    <citation type="submission" date="2025-09" db="UniProtKB">
        <authorList>
            <consortium name="Ensembl"/>
        </authorList>
    </citation>
    <scope>IDENTIFICATION</scope>
</reference>
<dbReference type="SUPFAM" id="SSF54791">
    <property type="entry name" value="Eukaryotic type KH-domain (KH-domain type I)"/>
    <property type="match status" value="2"/>
</dbReference>
<dbReference type="InterPro" id="IPR004088">
    <property type="entry name" value="KH_dom_type_1"/>
</dbReference>
<keyword evidence="5" id="KW-1185">Reference proteome</keyword>
<proteinExistence type="predicted"/>